<feature type="compositionally biased region" description="Basic and acidic residues" evidence="1">
    <location>
        <begin position="124"/>
        <end position="175"/>
    </location>
</feature>
<proteinExistence type="predicted"/>
<dbReference type="Proteomes" id="UP000092971">
    <property type="component" value="Chromosome"/>
</dbReference>
<feature type="compositionally biased region" description="Basic and acidic residues" evidence="1">
    <location>
        <begin position="197"/>
        <end position="206"/>
    </location>
</feature>
<evidence type="ECO:0000256" key="1">
    <source>
        <dbReference type="SAM" id="MobiDB-lite"/>
    </source>
</evidence>
<name>A0A1B1YAQ3_THEST</name>
<reference evidence="2 3" key="1">
    <citation type="submission" date="2016-02" db="EMBL/GenBank/DDBJ databases">
        <title>Comparison of Clostridium stercorarium subspecies using comparative genomics and transcriptomics.</title>
        <authorList>
            <person name="Schellenberg J."/>
            <person name="Thallinger G."/>
            <person name="Levin D.B."/>
            <person name="Zhang X."/>
            <person name="Alvare G."/>
            <person name="Fristensky B."/>
            <person name="Sparling R."/>
        </authorList>
    </citation>
    <scope>NUCLEOTIDE SEQUENCE [LARGE SCALE GENOMIC DNA]</scope>
    <source>
        <strain evidence="2 3">DSM 2910</strain>
    </source>
</reference>
<protein>
    <submittedName>
        <fullName evidence="2">Uncharacterized protein</fullName>
    </submittedName>
</protein>
<dbReference type="AlphaFoldDB" id="A0A1B1YAQ3"/>
<evidence type="ECO:0000313" key="2">
    <source>
        <dbReference type="EMBL" id="ANW97842.1"/>
    </source>
</evidence>
<dbReference type="OrthoDB" id="2088143at2"/>
<dbReference type="RefSeq" id="WP_015358043.1">
    <property type="nucleotide sequence ID" value="NZ_CP014672.1"/>
</dbReference>
<organism evidence="2 3">
    <name type="scientific">Thermoclostridium stercorarium subsp. thermolacticum DSM 2910</name>
    <dbReference type="NCBI Taxonomy" id="1121336"/>
    <lineage>
        <taxon>Bacteria</taxon>
        <taxon>Bacillati</taxon>
        <taxon>Bacillota</taxon>
        <taxon>Clostridia</taxon>
        <taxon>Eubacteriales</taxon>
        <taxon>Oscillospiraceae</taxon>
        <taxon>Thermoclostridium</taxon>
    </lineage>
</organism>
<gene>
    <name evidence="2" type="ORF">CSTERTH_01715</name>
</gene>
<feature type="region of interest" description="Disordered" evidence="1">
    <location>
        <begin position="124"/>
        <end position="206"/>
    </location>
</feature>
<evidence type="ECO:0000313" key="3">
    <source>
        <dbReference type="Proteomes" id="UP000092971"/>
    </source>
</evidence>
<dbReference type="EMBL" id="CP014672">
    <property type="protein sequence ID" value="ANW97842.1"/>
    <property type="molecule type" value="Genomic_DNA"/>
</dbReference>
<sequence length="206" mass="24076">MLRNKKTLLECARNTAEYIKKNGGGNFAGFIVDIIRYVDRQDRDSEQKVKQLWQILFSVKSSNIEIIEGGSAVKESYIKFIDEYLGIKKSQNEYIPANTDFNDLSLEEIFYVFAWVRRLTKEEKQGKKDKNKVPDGKRTFNGRNERRFDRNNVKADNKKAYYSNEKHSGKRKDYDNAYGNGKGREQSEPFNNTIAEQLRKIYGKTD</sequence>
<accession>A0A1B1YAQ3</accession>